<reference evidence="2" key="2">
    <citation type="journal article" date="2023" name="Plants (Basel)">
        <title>Annotation of the Turnera subulata (Passifloraceae) Draft Genome Reveals the S-Locus Evolved after the Divergence of Turneroideae from Passifloroideae in a Stepwise Manner.</title>
        <authorList>
            <person name="Henning P.M."/>
            <person name="Roalson E.H."/>
            <person name="Mir W."/>
            <person name="McCubbin A.G."/>
            <person name="Shore J.S."/>
        </authorList>
    </citation>
    <scope>NUCLEOTIDE SEQUENCE</scope>
    <source>
        <strain evidence="2">F60SS</strain>
    </source>
</reference>
<dbReference type="EMBL" id="JAKUCV010007662">
    <property type="protein sequence ID" value="KAJ4822503.1"/>
    <property type="molecule type" value="Genomic_DNA"/>
</dbReference>
<dbReference type="Proteomes" id="UP001141552">
    <property type="component" value="Unassembled WGS sequence"/>
</dbReference>
<feature type="transmembrane region" description="Helical" evidence="1">
    <location>
        <begin position="120"/>
        <end position="139"/>
    </location>
</feature>
<dbReference type="AlphaFoldDB" id="A0A9Q0F048"/>
<evidence type="ECO:0000256" key="1">
    <source>
        <dbReference type="SAM" id="Phobius"/>
    </source>
</evidence>
<protein>
    <submittedName>
        <fullName evidence="2">Uncharacterized protein</fullName>
    </submittedName>
</protein>
<dbReference type="OrthoDB" id="1728826at2759"/>
<reference evidence="2" key="1">
    <citation type="submission" date="2022-02" db="EMBL/GenBank/DDBJ databases">
        <authorList>
            <person name="Henning P.M."/>
            <person name="McCubbin A.G."/>
            <person name="Shore J.S."/>
        </authorList>
    </citation>
    <scope>NUCLEOTIDE SEQUENCE</scope>
    <source>
        <strain evidence="2">F60SS</strain>
        <tissue evidence="2">Leaves</tissue>
    </source>
</reference>
<keyword evidence="1" id="KW-1133">Transmembrane helix</keyword>
<proteinExistence type="predicted"/>
<evidence type="ECO:0000313" key="2">
    <source>
        <dbReference type="EMBL" id="KAJ4822503.1"/>
    </source>
</evidence>
<name>A0A9Q0F048_9ROSI</name>
<keyword evidence="3" id="KW-1185">Reference proteome</keyword>
<accession>A0A9Q0F048</accession>
<organism evidence="2 3">
    <name type="scientific">Turnera subulata</name>
    <dbReference type="NCBI Taxonomy" id="218843"/>
    <lineage>
        <taxon>Eukaryota</taxon>
        <taxon>Viridiplantae</taxon>
        <taxon>Streptophyta</taxon>
        <taxon>Embryophyta</taxon>
        <taxon>Tracheophyta</taxon>
        <taxon>Spermatophyta</taxon>
        <taxon>Magnoliopsida</taxon>
        <taxon>eudicotyledons</taxon>
        <taxon>Gunneridae</taxon>
        <taxon>Pentapetalae</taxon>
        <taxon>rosids</taxon>
        <taxon>fabids</taxon>
        <taxon>Malpighiales</taxon>
        <taxon>Passifloraceae</taxon>
        <taxon>Turnera</taxon>
    </lineage>
</organism>
<sequence>MRKVLRLEGKRMIMWMKMEKEKSLVNNSNVILEMPLSMIIHMRRYDVKLCSLEYCAPESNMLCLVLCWQHLGRVFNILRENNLELAGDRRRPVIRPPQVSREGTKKAIFANLIYRPLQDVCIYSTSASAILFLFIWAGSFHRSYS</sequence>
<gene>
    <name evidence="2" type="ORF">Tsubulata_016881</name>
</gene>
<evidence type="ECO:0000313" key="3">
    <source>
        <dbReference type="Proteomes" id="UP001141552"/>
    </source>
</evidence>
<keyword evidence="1" id="KW-0472">Membrane</keyword>
<keyword evidence="1" id="KW-0812">Transmembrane</keyword>
<comment type="caution">
    <text evidence="2">The sequence shown here is derived from an EMBL/GenBank/DDBJ whole genome shotgun (WGS) entry which is preliminary data.</text>
</comment>